<protein>
    <submittedName>
        <fullName evidence="1">Uncharacterized protein</fullName>
    </submittedName>
</protein>
<sequence>MAMTLNKKLEQLRLTMNEEEIDRIEKKESEEVAHGFGDRIGKILNIIDPCLGMFEKRKYWHFDGIVIVLQH</sequence>
<keyword evidence="2" id="KW-1185">Reference proteome</keyword>
<dbReference type="EMBL" id="JABFUD020000024">
    <property type="protein sequence ID" value="KAI5060569.1"/>
    <property type="molecule type" value="Genomic_DNA"/>
</dbReference>
<evidence type="ECO:0000313" key="1">
    <source>
        <dbReference type="EMBL" id="KAI5060569.1"/>
    </source>
</evidence>
<proteinExistence type="predicted"/>
<evidence type="ECO:0000313" key="2">
    <source>
        <dbReference type="Proteomes" id="UP000886520"/>
    </source>
</evidence>
<gene>
    <name evidence="1" type="ORF">GOP47_0024989</name>
</gene>
<organism evidence="1 2">
    <name type="scientific">Adiantum capillus-veneris</name>
    <name type="common">Maidenhair fern</name>
    <dbReference type="NCBI Taxonomy" id="13818"/>
    <lineage>
        <taxon>Eukaryota</taxon>
        <taxon>Viridiplantae</taxon>
        <taxon>Streptophyta</taxon>
        <taxon>Embryophyta</taxon>
        <taxon>Tracheophyta</taxon>
        <taxon>Polypodiopsida</taxon>
        <taxon>Polypodiidae</taxon>
        <taxon>Polypodiales</taxon>
        <taxon>Pteridineae</taxon>
        <taxon>Pteridaceae</taxon>
        <taxon>Vittarioideae</taxon>
        <taxon>Adiantum</taxon>
    </lineage>
</organism>
<accession>A0A9D4U508</accession>
<dbReference type="Proteomes" id="UP000886520">
    <property type="component" value="Chromosome 24"/>
</dbReference>
<dbReference type="AlphaFoldDB" id="A0A9D4U508"/>
<name>A0A9D4U508_ADICA</name>
<reference evidence="1" key="1">
    <citation type="submission" date="2021-01" db="EMBL/GenBank/DDBJ databases">
        <title>Adiantum capillus-veneris genome.</title>
        <authorList>
            <person name="Fang Y."/>
            <person name="Liao Q."/>
        </authorList>
    </citation>
    <scope>NUCLEOTIDE SEQUENCE</scope>
    <source>
        <strain evidence="1">H3</strain>
        <tissue evidence="1">Leaf</tissue>
    </source>
</reference>
<comment type="caution">
    <text evidence="1">The sequence shown here is derived from an EMBL/GenBank/DDBJ whole genome shotgun (WGS) entry which is preliminary data.</text>
</comment>